<evidence type="ECO:0000313" key="3">
    <source>
        <dbReference type="Proteomes" id="UP000322025"/>
    </source>
</evidence>
<name>A0A5M9I3C0_9FIRM</name>
<gene>
    <name evidence="2" type="ORF">FNY66_05695</name>
</gene>
<feature type="compositionally biased region" description="Basic and acidic residues" evidence="1">
    <location>
        <begin position="1"/>
        <end position="13"/>
    </location>
</feature>
<accession>A0A5M9I3C0</accession>
<organism evidence="2 3">
    <name type="scientific">Mediterraneibacter catenae</name>
    <dbReference type="NCBI Taxonomy" id="2594882"/>
    <lineage>
        <taxon>Bacteria</taxon>
        <taxon>Bacillati</taxon>
        <taxon>Bacillota</taxon>
        <taxon>Clostridia</taxon>
        <taxon>Lachnospirales</taxon>
        <taxon>Lachnospiraceae</taxon>
        <taxon>Mediterraneibacter</taxon>
    </lineage>
</organism>
<reference evidence="2" key="1">
    <citation type="submission" date="2019-07" db="EMBL/GenBank/DDBJ databases">
        <authorList>
            <person name="Wongkuna S."/>
            <person name="Scaria J."/>
        </authorList>
    </citation>
    <scope>NUCLEOTIDE SEQUENCE [LARGE SCALE GENOMIC DNA]</scope>
    <source>
        <strain evidence="2">SW178</strain>
    </source>
</reference>
<keyword evidence="3" id="KW-1185">Reference proteome</keyword>
<protein>
    <submittedName>
        <fullName evidence="2">Uncharacterized protein</fullName>
    </submittedName>
</protein>
<evidence type="ECO:0000256" key="1">
    <source>
        <dbReference type="SAM" id="MobiDB-lite"/>
    </source>
</evidence>
<proteinExistence type="predicted"/>
<dbReference type="OrthoDB" id="1824983at2"/>
<dbReference type="Proteomes" id="UP000322025">
    <property type="component" value="Unassembled WGS sequence"/>
</dbReference>
<comment type="caution">
    <text evidence="2">The sequence shown here is derived from an EMBL/GenBank/DDBJ whole genome shotgun (WGS) entry which is preliminary data.</text>
</comment>
<evidence type="ECO:0000313" key="2">
    <source>
        <dbReference type="EMBL" id="KAA8501935.1"/>
    </source>
</evidence>
<sequence length="64" mass="7124">MGENHGTCEETGKQHGRISRYRGSGMYEKCGSELERPYPSPKGKEKAYKLGEIVFLMGGSRRGT</sequence>
<dbReference type="EMBL" id="VMSO01000005">
    <property type="protein sequence ID" value="KAA8501935.1"/>
    <property type="molecule type" value="Genomic_DNA"/>
</dbReference>
<dbReference type="AlphaFoldDB" id="A0A5M9I3C0"/>
<feature type="region of interest" description="Disordered" evidence="1">
    <location>
        <begin position="1"/>
        <end position="24"/>
    </location>
</feature>